<keyword evidence="6" id="KW-0479">Metal-binding</keyword>
<feature type="transmembrane region" description="Helical" evidence="15">
    <location>
        <begin position="468"/>
        <end position="487"/>
    </location>
</feature>
<evidence type="ECO:0000256" key="4">
    <source>
        <dbReference type="ARBA" id="ARBA00022670"/>
    </source>
</evidence>
<evidence type="ECO:0000256" key="11">
    <source>
        <dbReference type="ARBA" id="ARBA00023049"/>
    </source>
</evidence>
<evidence type="ECO:0000256" key="7">
    <source>
        <dbReference type="ARBA" id="ARBA00022801"/>
    </source>
</evidence>
<keyword evidence="11" id="KW-0482">Metalloprotease</keyword>
<accession>A0A8B8CJN8</accession>
<feature type="compositionally biased region" description="Basic residues" evidence="14">
    <location>
        <begin position="1"/>
        <end position="10"/>
    </location>
</feature>
<evidence type="ECO:0000256" key="13">
    <source>
        <dbReference type="ARBA" id="ARBA00023180"/>
    </source>
</evidence>
<dbReference type="Proteomes" id="UP000694844">
    <property type="component" value="Chromosome 2"/>
</dbReference>
<feature type="transmembrane region" description="Helical" evidence="15">
    <location>
        <begin position="559"/>
        <end position="588"/>
    </location>
</feature>
<dbReference type="Gene3D" id="3.40.630.10">
    <property type="entry name" value="Zn peptidases"/>
    <property type="match status" value="1"/>
</dbReference>
<dbReference type="InterPro" id="IPR053973">
    <property type="entry name" value="ERMP1-like_C"/>
</dbReference>
<dbReference type="Pfam" id="PF04389">
    <property type="entry name" value="Peptidase_M28"/>
    <property type="match status" value="1"/>
</dbReference>
<comment type="similarity">
    <text evidence="3">Belongs to the peptidase M28 family.</text>
</comment>
<sequence length="890" mass="100742">MESVTRRRHQMGHDKEDDNLGNQQNDEKIQNRSQTNFDAYTIFFVYVGSAGIIYLLMYFLFNSFPKPIIDGPDLSENIFCEERARYHLENITSFGPRVAGSYANEVQAKDYIMSEVKKIEKQIHASKQMEIDLQVTSGSFHLVNFIQTNFYSVYRNMQNIVVKITEQEESDDSFLINCHHDSVSSSPGAGDNAVSCSVMLEIIKIISTSSVKLKHNVIFLFNGAEENMLQASHGFITQHKWAKSIKTVINLDSAGAGGWEVVFQTGPEHPWLVAAYAESVPHPFGSVVGQEFFELGLIPSDTDFRIFRDFGKIPGLDIAHIANGYVYHTKYDQPKFIPSGCLQRAGDNLLALILKLATNPKLADPGLDRHGSMIFIDVFGIFMIHYPLRIGIILNYLSVALSFLHIYKSSTKYTIKELKGWSYVPLVMCSVLASLLVWVLCAVLLAGFGLTMSLSGRAMFWFTHTYNIFLVFIIPSLAFILRLHHYLKEYFWKKIQPFLVEEIHFDASLLIWSIFTFILTTSGLASSFMPMLWTLPPLVIREYVANNIKPNWKSSLHSYLVVSLASSAIPAVVTMEVFFGMFSLIIPIMGRSGTELSPDVAIAVITSLFVCLYSQYLVGANYLCHNLKSFLMFLASCFAVAVLLVLFTPLGFPFSGNPNGPSPKRVLPFHMQRKFHNENGSVTKADSGLWILNFDYIGNSLFYDNEFIKNSKLKECDGPNCGLPYLIPVGHMLDPRQSVYYMNHEDPIVTPPVKLKLIGRRTVLPEVQRLTFQATGPDHMTMYIVPHAGMELVDWSIDRGHPTPVSKRKDSNETLYFVYYSHGVKPDSPWQFYLDFKATGEATLVTEIALCGHYLHGDQHITPLHERFIASLPDWTVPNPWVVTYNLYQF</sequence>
<evidence type="ECO:0000259" key="18">
    <source>
        <dbReference type="Pfam" id="PF22249"/>
    </source>
</evidence>
<feature type="transmembrane region" description="Helical" evidence="15">
    <location>
        <begin position="630"/>
        <end position="655"/>
    </location>
</feature>
<dbReference type="GO" id="GO:0008235">
    <property type="term" value="F:metalloexopeptidase activity"/>
    <property type="evidence" value="ECO:0007669"/>
    <property type="project" value="InterPro"/>
</dbReference>
<keyword evidence="12 15" id="KW-0472">Membrane</keyword>
<proteinExistence type="inferred from homology"/>
<keyword evidence="8" id="KW-0256">Endoplasmic reticulum</keyword>
<feature type="transmembrane region" description="Helical" evidence="15">
    <location>
        <begin position="39"/>
        <end position="61"/>
    </location>
</feature>
<feature type="region of interest" description="Disordered" evidence="14">
    <location>
        <begin position="1"/>
        <end position="24"/>
    </location>
</feature>
<dbReference type="GO" id="GO:0005789">
    <property type="term" value="C:endoplasmic reticulum membrane"/>
    <property type="evidence" value="ECO:0007669"/>
    <property type="project" value="UniProtKB-SubCell"/>
</dbReference>
<keyword evidence="19" id="KW-1185">Reference proteome</keyword>
<dbReference type="GO" id="GO:0046872">
    <property type="term" value="F:metal ion binding"/>
    <property type="evidence" value="ECO:0007669"/>
    <property type="project" value="UniProtKB-KW"/>
</dbReference>
<keyword evidence="13" id="KW-0325">Glycoprotein</keyword>
<organism evidence="19 20">
    <name type="scientific">Crassostrea virginica</name>
    <name type="common">Eastern oyster</name>
    <dbReference type="NCBI Taxonomy" id="6565"/>
    <lineage>
        <taxon>Eukaryota</taxon>
        <taxon>Metazoa</taxon>
        <taxon>Spiralia</taxon>
        <taxon>Lophotrochozoa</taxon>
        <taxon>Mollusca</taxon>
        <taxon>Bivalvia</taxon>
        <taxon>Autobranchia</taxon>
        <taxon>Pteriomorphia</taxon>
        <taxon>Ostreida</taxon>
        <taxon>Ostreoidea</taxon>
        <taxon>Ostreidae</taxon>
        <taxon>Crassostrea</taxon>
    </lineage>
</organism>
<evidence type="ECO:0000256" key="1">
    <source>
        <dbReference type="ARBA" id="ARBA00001947"/>
    </source>
</evidence>
<dbReference type="AlphaFoldDB" id="A0A8B8CJN8"/>
<comment type="subcellular location">
    <subcellularLocation>
        <location evidence="2">Endoplasmic reticulum membrane</location>
        <topology evidence="2">Multi-pass membrane protein</topology>
    </subcellularLocation>
</comment>
<evidence type="ECO:0000256" key="2">
    <source>
        <dbReference type="ARBA" id="ARBA00004477"/>
    </source>
</evidence>
<dbReference type="GeneID" id="111119779"/>
<gene>
    <name evidence="20" type="primary">LOC111119779</name>
</gene>
<feature type="domain" description="Endoplasmic reticulum metallopeptidase 1-like C-terminal" evidence="17">
    <location>
        <begin position="661"/>
        <end position="888"/>
    </location>
</feature>
<dbReference type="Pfam" id="PF22248">
    <property type="entry name" value="ERMP1_C"/>
    <property type="match status" value="1"/>
</dbReference>
<evidence type="ECO:0000256" key="5">
    <source>
        <dbReference type="ARBA" id="ARBA00022692"/>
    </source>
</evidence>
<evidence type="ECO:0000256" key="12">
    <source>
        <dbReference type="ARBA" id="ARBA00023136"/>
    </source>
</evidence>
<dbReference type="FunFam" id="3.40.630.10:FF:000008">
    <property type="entry name" value="Endoplasmic reticulum metallopeptidase 1"/>
    <property type="match status" value="1"/>
</dbReference>
<evidence type="ECO:0000259" key="17">
    <source>
        <dbReference type="Pfam" id="PF22248"/>
    </source>
</evidence>
<keyword evidence="7" id="KW-0378">Hydrolase</keyword>
<keyword evidence="10 15" id="KW-1133">Transmembrane helix</keyword>
<evidence type="ECO:0000256" key="10">
    <source>
        <dbReference type="ARBA" id="ARBA00022989"/>
    </source>
</evidence>
<dbReference type="InterPro" id="IPR053974">
    <property type="entry name" value="ERMP1_1-A_TM"/>
</dbReference>
<feature type="domain" description="Peptidase M28" evidence="16">
    <location>
        <begin position="159"/>
        <end position="352"/>
    </location>
</feature>
<feature type="transmembrane region" description="Helical" evidence="15">
    <location>
        <begin position="600"/>
        <end position="618"/>
    </location>
</feature>
<protein>
    <submittedName>
        <fullName evidence="20">Endoplasmic reticulum metallopeptidase 1-like</fullName>
    </submittedName>
</protein>
<evidence type="ECO:0000256" key="9">
    <source>
        <dbReference type="ARBA" id="ARBA00022833"/>
    </source>
</evidence>
<keyword evidence="5 15" id="KW-0812">Transmembrane</keyword>
<reference evidence="20" key="1">
    <citation type="submission" date="2025-08" db="UniProtKB">
        <authorList>
            <consortium name="RefSeq"/>
        </authorList>
    </citation>
    <scope>IDENTIFICATION</scope>
    <source>
        <tissue evidence="20">Whole sample</tissue>
    </source>
</reference>
<dbReference type="KEGG" id="cvn:111119779"/>
<name>A0A8B8CJN8_CRAVI</name>
<dbReference type="PANTHER" id="PTHR12147">
    <property type="entry name" value="METALLOPEPTIDASE M28 FAMILY MEMBER"/>
    <property type="match status" value="1"/>
</dbReference>
<evidence type="ECO:0000256" key="15">
    <source>
        <dbReference type="SAM" id="Phobius"/>
    </source>
</evidence>
<feature type="transmembrane region" description="Helical" evidence="15">
    <location>
        <begin position="386"/>
        <end position="406"/>
    </location>
</feature>
<dbReference type="InterPro" id="IPR048024">
    <property type="entry name" value="Fxna-like_M28_dom"/>
</dbReference>
<dbReference type="Pfam" id="PF22249">
    <property type="entry name" value="ERMP1-TM"/>
    <property type="match status" value="1"/>
</dbReference>
<feature type="transmembrane region" description="Helical" evidence="15">
    <location>
        <begin position="426"/>
        <end position="448"/>
    </location>
</feature>
<evidence type="ECO:0000256" key="3">
    <source>
        <dbReference type="ARBA" id="ARBA00010918"/>
    </source>
</evidence>
<evidence type="ECO:0000313" key="19">
    <source>
        <dbReference type="Proteomes" id="UP000694844"/>
    </source>
</evidence>
<dbReference type="OrthoDB" id="76293at2759"/>
<dbReference type="InterPro" id="IPR045175">
    <property type="entry name" value="M28_fam"/>
</dbReference>
<evidence type="ECO:0000259" key="16">
    <source>
        <dbReference type="Pfam" id="PF04389"/>
    </source>
</evidence>
<keyword evidence="4" id="KW-0645">Protease</keyword>
<evidence type="ECO:0000256" key="6">
    <source>
        <dbReference type="ARBA" id="ARBA00022723"/>
    </source>
</evidence>
<dbReference type="RefSeq" id="XP_022315970.1">
    <property type="nucleotide sequence ID" value="XM_022460262.1"/>
</dbReference>
<dbReference type="SUPFAM" id="SSF53187">
    <property type="entry name" value="Zn-dependent exopeptidases"/>
    <property type="match status" value="1"/>
</dbReference>
<evidence type="ECO:0000256" key="14">
    <source>
        <dbReference type="SAM" id="MobiDB-lite"/>
    </source>
</evidence>
<dbReference type="PANTHER" id="PTHR12147:SF22">
    <property type="entry name" value="ENDOPLASMIC RETICULUM METALLOPEPTIDASE 1"/>
    <property type="match status" value="1"/>
</dbReference>
<evidence type="ECO:0000256" key="8">
    <source>
        <dbReference type="ARBA" id="ARBA00022824"/>
    </source>
</evidence>
<keyword evidence="9" id="KW-0862">Zinc</keyword>
<feature type="domain" description="Endoplasmic reticulum metallopeptidase 1/1-A TM" evidence="18">
    <location>
        <begin position="427"/>
        <end position="645"/>
    </location>
</feature>
<dbReference type="CDD" id="cd03875">
    <property type="entry name" value="M28_Fxna_like"/>
    <property type="match status" value="1"/>
</dbReference>
<dbReference type="GO" id="GO:0006508">
    <property type="term" value="P:proteolysis"/>
    <property type="evidence" value="ECO:0007669"/>
    <property type="project" value="UniProtKB-KW"/>
</dbReference>
<dbReference type="InterPro" id="IPR007484">
    <property type="entry name" value="Peptidase_M28"/>
</dbReference>
<comment type="cofactor">
    <cofactor evidence="1">
        <name>Zn(2+)</name>
        <dbReference type="ChEBI" id="CHEBI:29105"/>
    </cofactor>
</comment>
<evidence type="ECO:0000313" key="20">
    <source>
        <dbReference type="RefSeq" id="XP_022315970.1"/>
    </source>
</evidence>